<gene>
    <name evidence="1" type="ORF">BV25DRAFT_1322607</name>
</gene>
<comment type="caution">
    <text evidence="1">The sequence shown here is derived from an EMBL/GenBank/DDBJ whole genome shotgun (WGS) entry which is preliminary data.</text>
</comment>
<dbReference type="Proteomes" id="UP000814140">
    <property type="component" value="Unassembled WGS sequence"/>
</dbReference>
<reference evidence="1" key="1">
    <citation type="submission" date="2021-03" db="EMBL/GenBank/DDBJ databases">
        <authorList>
            <consortium name="DOE Joint Genome Institute"/>
            <person name="Ahrendt S."/>
            <person name="Looney B.P."/>
            <person name="Miyauchi S."/>
            <person name="Morin E."/>
            <person name="Drula E."/>
            <person name="Courty P.E."/>
            <person name="Chicoki N."/>
            <person name="Fauchery L."/>
            <person name="Kohler A."/>
            <person name="Kuo A."/>
            <person name="Labutti K."/>
            <person name="Pangilinan J."/>
            <person name="Lipzen A."/>
            <person name="Riley R."/>
            <person name="Andreopoulos W."/>
            <person name="He G."/>
            <person name="Johnson J."/>
            <person name="Barry K.W."/>
            <person name="Grigoriev I.V."/>
            <person name="Nagy L."/>
            <person name="Hibbett D."/>
            <person name="Henrissat B."/>
            <person name="Matheny P.B."/>
            <person name="Labbe J."/>
            <person name="Martin F."/>
        </authorList>
    </citation>
    <scope>NUCLEOTIDE SEQUENCE</scope>
    <source>
        <strain evidence="1">HHB10654</strain>
    </source>
</reference>
<sequence length="317" mass="34814">MSNQVYKTPSLSSSRTALARPSPPSARSVTPNPRSVTPTPRSVAAQYAPKTSSPLASRPVVAHSTPPAAMIPTMSIPPSKAAKIPPPQATTIPTPTVALLNAALPPLPGPPRPDWYPAPRKCEPNERCDTYDYDPRRWLRGDVTQTLRTGSQFEPQASRITDGVYITDLYTATSRTAIGDMAPRLTQVISVHLPDEPVPIRSIKYGTVRVLRIPVEDEPTADLYSHFEEAVACMERAVEGGGMVLVHSVYGRSRAAAIVAAYFIARCNMTLKQALELIEQRRPVTHINNGFIAQLEKWEKKIRPLHVRVLASLARRH</sequence>
<dbReference type="EMBL" id="MU277240">
    <property type="protein sequence ID" value="KAI0057981.1"/>
    <property type="molecule type" value="Genomic_DNA"/>
</dbReference>
<evidence type="ECO:0000313" key="1">
    <source>
        <dbReference type="EMBL" id="KAI0057981.1"/>
    </source>
</evidence>
<reference evidence="1" key="2">
    <citation type="journal article" date="2022" name="New Phytol.">
        <title>Evolutionary transition to the ectomycorrhizal habit in the genomes of a hyperdiverse lineage of mushroom-forming fungi.</title>
        <authorList>
            <person name="Looney B."/>
            <person name="Miyauchi S."/>
            <person name="Morin E."/>
            <person name="Drula E."/>
            <person name="Courty P.E."/>
            <person name="Kohler A."/>
            <person name="Kuo A."/>
            <person name="LaButti K."/>
            <person name="Pangilinan J."/>
            <person name="Lipzen A."/>
            <person name="Riley R."/>
            <person name="Andreopoulos W."/>
            <person name="He G."/>
            <person name="Johnson J."/>
            <person name="Nolan M."/>
            <person name="Tritt A."/>
            <person name="Barry K.W."/>
            <person name="Grigoriev I.V."/>
            <person name="Nagy L.G."/>
            <person name="Hibbett D."/>
            <person name="Henrissat B."/>
            <person name="Matheny P.B."/>
            <person name="Labbe J."/>
            <person name="Martin F.M."/>
        </authorList>
    </citation>
    <scope>NUCLEOTIDE SEQUENCE</scope>
    <source>
        <strain evidence="1">HHB10654</strain>
    </source>
</reference>
<organism evidence="1 2">
    <name type="scientific">Artomyces pyxidatus</name>
    <dbReference type="NCBI Taxonomy" id="48021"/>
    <lineage>
        <taxon>Eukaryota</taxon>
        <taxon>Fungi</taxon>
        <taxon>Dikarya</taxon>
        <taxon>Basidiomycota</taxon>
        <taxon>Agaricomycotina</taxon>
        <taxon>Agaricomycetes</taxon>
        <taxon>Russulales</taxon>
        <taxon>Auriscalpiaceae</taxon>
        <taxon>Artomyces</taxon>
    </lineage>
</organism>
<accession>A0ACB8SQG6</accession>
<name>A0ACB8SQG6_9AGAM</name>
<evidence type="ECO:0000313" key="2">
    <source>
        <dbReference type="Proteomes" id="UP000814140"/>
    </source>
</evidence>
<proteinExistence type="predicted"/>
<protein>
    <submittedName>
        <fullName evidence="1">Phosphatases II</fullName>
    </submittedName>
</protein>
<keyword evidence="2" id="KW-1185">Reference proteome</keyword>